<dbReference type="Proteomes" id="UP000095713">
    <property type="component" value="Unassembled WGS sequence"/>
</dbReference>
<dbReference type="STRING" id="1849968.A8C32_17355"/>
<dbReference type="SUPFAM" id="SSF51206">
    <property type="entry name" value="cAMP-binding domain-like"/>
    <property type="match status" value="1"/>
</dbReference>
<gene>
    <name evidence="1" type="ORF">A8C32_17355</name>
</gene>
<accession>A0A1E5T862</accession>
<evidence type="ECO:0000313" key="1">
    <source>
        <dbReference type="EMBL" id="OEK07564.1"/>
    </source>
</evidence>
<protein>
    <recommendedName>
        <fullName evidence="3">Cyclic nucleotide-binding domain-containing protein</fullName>
    </recommendedName>
</protein>
<sequence>MESFILEKPSHLFIQALEDTTVLLITKENLELAYVNIPKLERVFRIITENMLIAIERKNEYYIKMGSKERYTSFISELKTFSQRVPQYMIASYLQITPEYLSELRKNK</sequence>
<evidence type="ECO:0000313" key="2">
    <source>
        <dbReference type="Proteomes" id="UP000095713"/>
    </source>
</evidence>
<evidence type="ECO:0008006" key="3">
    <source>
        <dbReference type="Google" id="ProtNLM"/>
    </source>
</evidence>
<comment type="caution">
    <text evidence="1">The sequence shown here is derived from an EMBL/GenBank/DDBJ whole genome shotgun (WGS) entry which is preliminary data.</text>
</comment>
<reference evidence="1 2" key="1">
    <citation type="submission" date="2016-05" db="EMBL/GenBank/DDBJ databases">
        <title>Draft Genome Sequence of Algibacter sp. Strain SK-16 Isolated from the Surface Water of Aburatsubo Inlet.</title>
        <authorList>
            <person name="Wong S.-K."/>
            <person name="Yoshizawa S."/>
            <person name="Nakajima Y."/>
            <person name="Ogura Y."/>
            <person name="Tetsuya H."/>
            <person name="Hamasaki K."/>
        </authorList>
    </citation>
    <scope>NUCLEOTIDE SEQUENCE [LARGE SCALE GENOMIC DNA]</scope>
    <source>
        <strain evidence="1 2">SK-16</strain>
    </source>
</reference>
<dbReference type="InterPro" id="IPR014710">
    <property type="entry name" value="RmlC-like_jellyroll"/>
</dbReference>
<dbReference type="AlphaFoldDB" id="A0A1E5T862"/>
<proteinExistence type="predicted"/>
<name>A0A1E5T862_9FLAO</name>
<keyword evidence="2" id="KW-1185">Reference proteome</keyword>
<dbReference type="EMBL" id="MDJD01000047">
    <property type="protein sequence ID" value="OEK07564.1"/>
    <property type="molecule type" value="Genomic_DNA"/>
</dbReference>
<organism evidence="1 2">
    <name type="scientific">Flavivirga aquatica</name>
    <dbReference type="NCBI Taxonomy" id="1849968"/>
    <lineage>
        <taxon>Bacteria</taxon>
        <taxon>Pseudomonadati</taxon>
        <taxon>Bacteroidota</taxon>
        <taxon>Flavobacteriia</taxon>
        <taxon>Flavobacteriales</taxon>
        <taxon>Flavobacteriaceae</taxon>
        <taxon>Flavivirga</taxon>
    </lineage>
</organism>
<dbReference type="InterPro" id="IPR018490">
    <property type="entry name" value="cNMP-bd_dom_sf"/>
</dbReference>
<dbReference type="Gene3D" id="2.60.120.10">
    <property type="entry name" value="Jelly Rolls"/>
    <property type="match status" value="1"/>
</dbReference>